<dbReference type="EMBL" id="KN840438">
    <property type="protein sequence ID" value="KIP12719.1"/>
    <property type="molecule type" value="Genomic_DNA"/>
</dbReference>
<evidence type="ECO:0000313" key="13">
    <source>
        <dbReference type="EMBL" id="KIP12719.1"/>
    </source>
</evidence>
<feature type="domain" description="VTT" evidence="12">
    <location>
        <begin position="82"/>
        <end position="197"/>
    </location>
</feature>
<dbReference type="GO" id="GO:0000139">
    <property type="term" value="C:Golgi membrane"/>
    <property type="evidence" value="ECO:0007669"/>
    <property type="project" value="UniProtKB-SubCell"/>
</dbReference>
<evidence type="ECO:0000256" key="1">
    <source>
        <dbReference type="ARBA" id="ARBA00002978"/>
    </source>
</evidence>
<evidence type="ECO:0000256" key="8">
    <source>
        <dbReference type="ARBA" id="ARBA00023034"/>
    </source>
</evidence>
<dbReference type="HOGENOM" id="CLU_041954_2_0_1"/>
<dbReference type="AlphaFoldDB" id="A0A0C3P430"/>
<dbReference type="Proteomes" id="UP000053257">
    <property type="component" value="Unassembled WGS sequence"/>
</dbReference>
<gene>
    <name evidence="13" type="ORF">PHLGIDRAFT_113319</name>
</gene>
<evidence type="ECO:0000256" key="6">
    <source>
        <dbReference type="ARBA" id="ARBA00022692"/>
    </source>
</evidence>
<feature type="region of interest" description="Disordered" evidence="10">
    <location>
        <begin position="271"/>
        <end position="301"/>
    </location>
</feature>
<dbReference type="PANTHER" id="PTHR47549">
    <property type="entry name" value="GOLGI APPARATUS MEMBRANE PROTEIN TVP38-RELATED"/>
    <property type="match status" value="1"/>
</dbReference>
<feature type="transmembrane region" description="Helical" evidence="11">
    <location>
        <begin position="174"/>
        <end position="196"/>
    </location>
</feature>
<evidence type="ECO:0000256" key="2">
    <source>
        <dbReference type="ARBA" id="ARBA00004653"/>
    </source>
</evidence>
<organism evidence="13 14">
    <name type="scientific">Phlebiopsis gigantea (strain 11061_1 CR5-6)</name>
    <name type="common">White-rot fungus</name>
    <name type="synonym">Peniophora gigantea</name>
    <dbReference type="NCBI Taxonomy" id="745531"/>
    <lineage>
        <taxon>Eukaryota</taxon>
        <taxon>Fungi</taxon>
        <taxon>Dikarya</taxon>
        <taxon>Basidiomycota</taxon>
        <taxon>Agaricomycotina</taxon>
        <taxon>Agaricomycetes</taxon>
        <taxon>Polyporales</taxon>
        <taxon>Phanerochaetaceae</taxon>
        <taxon>Phlebiopsis</taxon>
    </lineage>
</organism>
<evidence type="ECO:0000259" key="12">
    <source>
        <dbReference type="Pfam" id="PF09335"/>
    </source>
</evidence>
<name>A0A0C3P430_PHLG1</name>
<accession>A0A0C3P430</accession>
<keyword evidence="8" id="KW-0333">Golgi apparatus</keyword>
<dbReference type="GO" id="GO:0016192">
    <property type="term" value="P:vesicle-mediated transport"/>
    <property type="evidence" value="ECO:0007669"/>
    <property type="project" value="TreeGrafter"/>
</dbReference>
<proteinExistence type="inferred from homology"/>
<feature type="transmembrane region" description="Helical" evidence="11">
    <location>
        <begin position="62"/>
        <end position="80"/>
    </location>
</feature>
<evidence type="ECO:0000256" key="11">
    <source>
        <dbReference type="SAM" id="Phobius"/>
    </source>
</evidence>
<evidence type="ECO:0000256" key="9">
    <source>
        <dbReference type="ARBA" id="ARBA00023136"/>
    </source>
</evidence>
<keyword evidence="9 11" id="KW-0472">Membrane</keyword>
<dbReference type="InterPro" id="IPR051076">
    <property type="entry name" value="Golgi_membrane_TVP38/TMEM64"/>
</dbReference>
<dbReference type="Pfam" id="PF09335">
    <property type="entry name" value="VTT_dom"/>
    <property type="match status" value="1"/>
</dbReference>
<evidence type="ECO:0000256" key="4">
    <source>
        <dbReference type="ARBA" id="ARBA00013533"/>
    </source>
</evidence>
<dbReference type="GO" id="GO:0000022">
    <property type="term" value="P:mitotic spindle elongation"/>
    <property type="evidence" value="ECO:0007669"/>
    <property type="project" value="TreeGrafter"/>
</dbReference>
<keyword evidence="7 11" id="KW-1133">Transmembrane helix</keyword>
<feature type="transmembrane region" description="Helical" evidence="11">
    <location>
        <begin position="100"/>
        <end position="120"/>
    </location>
</feature>
<keyword evidence="6 11" id="KW-0812">Transmembrane</keyword>
<comment type="function">
    <text evidence="1">Golgi membrane protein involved in vesicular trafficking and spindle migration.</text>
</comment>
<comment type="subcellular location">
    <subcellularLocation>
        <location evidence="2">Golgi apparatus membrane</location>
        <topology evidence="2">Multi-pass membrane protein</topology>
    </subcellularLocation>
</comment>
<evidence type="ECO:0000313" key="14">
    <source>
        <dbReference type="Proteomes" id="UP000053257"/>
    </source>
</evidence>
<feature type="transmembrane region" description="Helical" evidence="11">
    <location>
        <begin position="141"/>
        <end position="162"/>
    </location>
</feature>
<feature type="transmembrane region" description="Helical" evidence="11">
    <location>
        <begin position="217"/>
        <end position="238"/>
    </location>
</feature>
<dbReference type="InterPro" id="IPR032816">
    <property type="entry name" value="VTT_dom"/>
</dbReference>
<reference evidence="13 14" key="1">
    <citation type="journal article" date="2014" name="PLoS Genet.">
        <title>Analysis of the Phlebiopsis gigantea genome, transcriptome and secretome provides insight into its pioneer colonization strategies of wood.</title>
        <authorList>
            <person name="Hori C."/>
            <person name="Ishida T."/>
            <person name="Igarashi K."/>
            <person name="Samejima M."/>
            <person name="Suzuki H."/>
            <person name="Master E."/>
            <person name="Ferreira P."/>
            <person name="Ruiz-Duenas F.J."/>
            <person name="Held B."/>
            <person name="Canessa P."/>
            <person name="Larrondo L.F."/>
            <person name="Schmoll M."/>
            <person name="Druzhinina I.S."/>
            <person name="Kubicek C.P."/>
            <person name="Gaskell J.A."/>
            <person name="Kersten P."/>
            <person name="St John F."/>
            <person name="Glasner J."/>
            <person name="Sabat G."/>
            <person name="Splinter BonDurant S."/>
            <person name="Syed K."/>
            <person name="Yadav J."/>
            <person name="Mgbeahuruike A.C."/>
            <person name="Kovalchuk A."/>
            <person name="Asiegbu F.O."/>
            <person name="Lackner G."/>
            <person name="Hoffmeister D."/>
            <person name="Rencoret J."/>
            <person name="Gutierrez A."/>
            <person name="Sun H."/>
            <person name="Lindquist E."/>
            <person name="Barry K."/>
            <person name="Riley R."/>
            <person name="Grigoriev I.V."/>
            <person name="Henrissat B."/>
            <person name="Kues U."/>
            <person name="Berka R.M."/>
            <person name="Martinez A.T."/>
            <person name="Covert S.F."/>
            <person name="Blanchette R.A."/>
            <person name="Cullen D."/>
        </authorList>
    </citation>
    <scope>NUCLEOTIDE SEQUENCE [LARGE SCALE GENOMIC DNA]</scope>
    <source>
        <strain evidence="13 14">11061_1 CR5-6</strain>
    </source>
</reference>
<comment type="similarity">
    <text evidence="3">Belongs to the TVP38/TMEM64 family.</text>
</comment>
<evidence type="ECO:0000256" key="10">
    <source>
        <dbReference type="SAM" id="MobiDB-lite"/>
    </source>
</evidence>
<evidence type="ECO:0000256" key="7">
    <source>
        <dbReference type="ARBA" id="ARBA00022989"/>
    </source>
</evidence>
<dbReference type="PANTHER" id="PTHR47549:SF1">
    <property type="entry name" value="GOLGI APPARATUS MEMBRANE PROTEIN TVP38"/>
    <property type="match status" value="1"/>
</dbReference>
<dbReference type="STRING" id="745531.A0A0C3P430"/>
<protein>
    <recommendedName>
        <fullName evidence="4">Golgi apparatus membrane protein TVP38</fullName>
    </recommendedName>
    <alternativeName>
        <fullName evidence="5">Golgi apparatus membrane protein tvp38</fullName>
    </alternativeName>
</protein>
<evidence type="ECO:0000256" key="5">
    <source>
        <dbReference type="ARBA" id="ARBA00020673"/>
    </source>
</evidence>
<sequence length="301" mass="33230">MFKHYLRTTWLRYKKLPIGGKLLIWSLVVFYICLGTFLVVVGADRIAQTMYNLAQKVSHLRFGWAILLAAMVLISFPPAIGHTTLTTLCGFAYGMKGFYIAAAGSVLGSALAFIVLRFLFGHRLKKWSRSNEKWQALESVIKARGLPLIMLIRASPFPPWVYANSLFASIEAVALWQFIIATTMVFPKVALHVFIGSRLAALSDGETRRHMDTRTKVMNGVLVGTGILVAAFTSWFIYRAMTQHIRHLEGIPADVDELAAEAVEDAAEGAPLLGNYSNDSLDDGSVSTVRPGRVRSVSPQP</sequence>
<feature type="transmembrane region" description="Helical" evidence="11">
    <location>
        <begin position="22"/>
        <end position="41"/>
    </location>
</feature>
<keyword evidence="14" id="KW-1185">Reference proteome</keyword>
<dbReference type="OrthoDB" id="166803at2759"/>
<evidence type="ECO:0000256" key="3">
    <source>
        <dbReference type="ARBA" id="ARBA00008640"/>
    </source>
</evidence>